<dbReference type="GO" id="GO:0005737">
    <property type="term" value="C:cytoplasm"/>
    <property type="evidence" value="ECO:0007669"/>
    <property type="project" value="UniProtKB-SubCell"/>
</dbReference>
<evidence type="ECO:0000313" key="3">
    <source>
        <dbReference type="EMBL" id="SDI37674.1"/>
    </source>
</evidence>
<proteinExistence type="inferred from homology"/>
<dbReference type="InterPro" id="IPR023509">
    <property type="entry name" value="DTD-like_sf"/>
</dbReference>
<keyword evidence="2" id="KW-0820">tRNA-binding</keyword>
<sequence>MRIVIQRVSEASVVIDNSKVATIQKGLVILLGIENDDSQEDINWLCNKTANLRIFPDDDGVMNISLKVSEGDVILVSQFTLHASTKKGNRPSYIKAAKPNIAIPLYKAFIKTLQSTLGKSIQTGEFGADMKVYLVNDGPVTIIIDSKNKE</sequence>
<reference evidence="4" key="1">
    <citation type="submission" date="2016-10" db="EMBL/GenBank/DDBJ databases">
        <authorList>
            <person name="Varghese N."/>
            <person name="Submissions S."/>
        </authorList>
    </citation>
    <scope>NUCLEOTIDE SEQUENCE [LARGE SCALE GENOMIC DNA]</scope>
    <source>
        <strain evidence="4">DSM 15363</strain>
    </source>
</reference>
<gene>
    <name evidence="2" type="primary">dtd</name>
    <name evidence="3" type="ORF">SAMN04489796_11049</name>
</gene>
<keyword evidence="4" id="KW-1185">Reference proteome</keyword>
<dbReference type="Gene3D" id="3.50.80.10">
    <property type="entry name" value="D-tyrosyl-tRNA(Tyr) deacylase"/>
    <property type="match status" value="1"/>
</dbReference>
<comment type="subcellular location">
    <subcellularLocation>
        <location evidence="2">Cytoplasm</location>
    </subcellularLocation>
</comment>
<dbReference type="Proteomes" id="UP000199492">
    <property type="component" value="Unassembled WGS sequence"/>
</dbReference>
<dbReference type="FunFam" id="3.50.80.10:FF:000001">
    <property type="entry name" value="D-aminoacyl-tRNA deacylase"/>
    <property type="match status" value="1"/>
</dbReference>
<protein>
    <recommendedName>
        <fullName evidence="2">D-aminoacyl-tRNA deacylase</fullName>
        <shortName evidence="2">DTD</shortName>
        <ecNumber evidence="2">3.1.1.96</ecNumber>
    </recommendedName>
    <alternativeName>
        <fullName evidence="2">Gly-tRNA(Ala) deacylase</fullName>
        <ecNumber evidence="2">3.1.1.-</ecNumber>
    </alternativeName>
</protein>
<organism evidence="3 4">
    <name type="scientific">Winogradskyella thalassocola</name>
    <dbReference type="NCBI Taxonomy" id="262004"/>
    <lineage>
        <taxon>Bacteria</taxon>
        <taxon>Pseudomonadati</taxon>
        <taxon>Bacteroidota</taxon>
        <taxon>Flavobacteriia</taxon>
        <taxon>Flavobacteriales</taxon>
        <taxon>Flavobacteriaceae</taxon>
        <taxon>Winogradskyella</taxon>
    </lineage>
</organism>
<feature type="short sequence motif" description="Gly-cisPro motif, important for rejection of L-amino acids" evidence="2">
    <location>
        <begin position="138"/>
        <end position="139"/>
    </location>
</feature>
<dbReference type="GO" id="GO:0043908">
    <property type="term" value="F:Ser(Gly)-tRNA(Ala) hydrolase activity"/>
    <property type="evidence" value="ECO:0007669"/>
    <property type="project" value="UniProtKB-UniRule"/>
</dbReference>
<dbReference type="RefSeq" id="WP_092470354.1">
    <property type="nucleotide sequence ID" value="NZ_FNCZ01000010.1"/>
</dbReference>
<evidence type="ECO:0000256" key="2">
    <source>
        <dbReference type="HAMAP-Rule" id="MF_00518"/>
    </source>
</evidence>
<name>A0A1G8K2M5_9FLAO</name>
<dbReference type="GO" id="GO:0106026">
    <property type="term" value="F:Gly-tRNA(Ala) deacylase activity"/>
    <property type="evidence" value="ECO:0007669"/>
    <property type="project" value="UniProtKB-UniRule"/>
</dbReference>
<dbReference type="AlphaFoldDB" id="A0A1G8K2M5"/>
<keyword evidence="2" id="KW-0963">Cytoplasm</keyword>
<dbReference type="OrthoDB" id="9801395at2"/>
<accession>A0A1G8K2M5</accession>
<keyword evidence="2" id="KW-0378">Hydrolase</keyword>
<dbReference type="PANTHER" id="PTHR10472">
    <property type="entry name" value="D-TYROSYL-TRNA TYR DEACYLASE"/>
    <property type="match status" value="1"/>
</dbReference>
<dbReference type="EC" id="3.1.1.96" evidence="2"/>
<dbReference type="EC" id="3.1.1.-" evidence="2"/>
<dbReference type="InterPro" id="IPR003732">
    <property type="entry name" value="Daa-tRNA_deacyls_DTD"/>
</dbReference>
<keyword evidence="2" id="KW-0694">RNA-binding</keyword>
<dbReference type="HAMAP" id="MF_00518">
    <property type="entry name" value="Deacylase_Dtd"/>
    <property type="match status" value="1"/>
</dbReference>
<comment type="function">
    <text evidence="2">An aminoacyl-tRNA editing enzyme that deacylates mischarged D-aminoacyl-tRNAs. Also deacylates mischarged glycyl-tRNA(Ala), protecting cells against glycine mischarging by AlaRS. Acts via tRNA-based rather than protein-based catalysis; rejects L-amino acids rather than detecting D-amino acids in the active site. By recycling D-aminoacyl-tRNA to D-amino acids and free tRNA molecules, this enzyme counteracts the toxicity associated with the formation of D-aminoacyl-tRNA entities in vivo and helps enforce protein L-homochirality.</text>
</comment>
<comment type="catalytic activity">
    <reaction evidence="2">
        <text>glycyl-tRNA(Ala) + H2O = tRNA(Ala) + glycine + H(+)</text>
        <dbReference type="Rhea" id="RHEA:53744"/>
        <dbReference type="Rhea" id="RHEA-COMP:9657"/>
        <dbReference type="Rhea" id="RHEA-COMP:13640"/>
        <dbReference type="ChEBI" id="CHEBI:15377"/>
        <dbReference type="ChEBI" id="CHEBI:15378"/>
        <dbReference type="ChEBI" id="CHEBI:57305"/>
        <dbReference type="ChEBI" id="CHEBI:78442"/>
        <dbReference type="ChEBI" id="CHEBI:78522"/>
    </reaction>
</comment>
<evidence type="ECO:0000313" key="4">
    <source>
        <dbReference type="Proteomes" id="UP000199492"/>
    </source>
</evidence>
<comment type="subunit">
    <text evidence="2">Homodimer.</text>
</comment>
<dbReference type="GO" id="GO:0019478">
    <property type="term" value="P:D-amino acid catabolic process"/>
    <property type="evidence" value="ECO:0007669"/>
    <property type="project" value="UniProtKB-UniRule"/>
</dbReference>
<comment type="domain">
    <text evidence="2">A Gly-cisPro motif from one monomer fits into the active site of the other monomer to allow specific chiral rejection of L-amino acids.</text>
</comment>
<comment type="similarity">
    <text evidence="1 2">Belongs to the DTD family.</text>
</comment>
<comment type="catalytic activity">
    <reaction evidence="2">
        <text>a D-aminoacyl-tRNA + H2O = a tRNA + a D-alpha-amino acid + H(+)</text>
        <dbReference type="Rhea" id="RHEA:13953"/>
        <dbReference type="Rhea" id="RHEA-COMP:10123"/>
        <dbReference type="Rhea" id="RHEA-COMP:10124"/>
        <dbReference type="ChEBI" id="CHEBI:15377"/>
        <dbReference type="ChEBI" id="CHEBI:15378"/>
        <dbReference type="ChEBI" id="CHEBI:59871"/>
        <dbReference type="ChEBI" id="CHEBI:78442"/>
        <dbReference type="ChEBI" id="CHEBI:79333"/>
        <dbReference type="EC" id="3.1.1.96"/>
    </reaction>
</comment>
<dbReference type="Pfam" id="PF02580">
    <property type="entry name" value="Tyr_Deacylase"/>
    <property type="match status" value="1"/>
</dbReference>
<dbReference type="NCBIfam" id="TIGR00256">
    <property type="entry name" value="D-aminoacyl-tRNA deacylase"/>
    <property type="match status" value="1"/>
</dbReference>
<dbReference type="GO" id="GO:0000049">
    <property type="term" value="F:tRNA binding"/>
    <property type="evidence" value="ECO:0007669"/>
    <property type="project" value="UniProtKB-UniRule"/>
</dbReference>
<dbReference type="EMBL" id="FNCZ01000010">
    <property type="protein sequence ID" value="SDI37674.1"/>
    <property type="molecule type" value="Genomic_DNA"/>
</dbReference>
<dbReference type="SUPFAM" id="SSF69500">
    <property type="entry name" value="DTD-like"/>
    <property type="match status" value="1"/>
</dbReference>
<dbReference type="GO" id="GO:0051500">
    <property type="term" value="F:D-tyrosyl-tRNA(Tyr) deacylase activity"/>
    <property type="evidence" value="ECO:0007669"/>
    <property type="project" value="TreeGrafter"/>
</dbReference>
<evidence type="ECO:0000256" key="1">
    <source>
        <dbReference type="ARBA" id="ARBA00009673"/>
    </source>
</evidence>
<dbReference type="STRING" id="262004.SAMN04489796_11049"/>
<dbReference type="PANTHER" id="PTHR10472:SF5">
    <property type="entry name" value="D-AMINOACYL-TRNA DEACYLASE 1"/>
    <property type="match status" value="1"/>
</dbReference>